<reference evidence="2" key="1">
    <citation type="submission" date="2013-02" db="EMBL/GenBank/DDBJ databases">
        <authorList>
            <consortium name="The Broad Institute Genome Sequencing Platform"/>
            <person name="Cuomo C."/>
            <person name="Becnel J."/>
            <person name="Sanscrainte N."/>
            <person name="Walker B."/>
            <person name="Young S.K."/>
            <person name="Zeng Q."/>
            <person name="Gargeya S."/>
            <person name="Fitzgerald M."/>
            <person name="Haas B."/>
            <person name="Abouelleil A."/>
            <person name="Alvarado L."/>
            <person name="Arachchi H.M."/>
            <person name="Berlin A.M."/>
            <person name="Chapman S.B."/>
            <person name="Dewar J."/>
            <person name="Goldberg J."/>
            <person name="Griggs A."/>
            <person name="Gujja S."/>
            <person name="Hansen M."/>
            <person name="Howarth C."/>
            <person name="Imamovic A."/>
            <person name="Larimer J."/>
            <person name="McCowan C."/>
            <person name="Murphy C."/>
            <person name="Neiman D."/>
            <person name="Pearson M."/>
            <person name="Priest M."/>
            <person name="Roberts A."/>
            <person name="Saif S."/>
            <person name="Shea T."/>
            <person name="Sisk P."/>
            <person name="Sykes S."/>
            <person name="Wortman J."/>
            <person name="Nusbaum C."/>
            <person name="Birren B."/>
        </authorList>
    </citation>
    <scope>NUCLEOTIDE SEQUENCE [LARGE SCALE GENOMIC DNA]</scope>
    <source>
        <strain evidence="2">PRA339</strain>
    </source>
</reference>
<keyword evidence="2" id="KW-1185">Reference proteome</keyword>
<organism evidence="1 2">
    <name type="scientific">Anncaliia algerae PRA339</name>
    <dbReference type="NCBI Taxonomy" id="1288291"/>
    <lineage>
        <taxon>Eukaryota</taxon>
        <taxon>Fungi</taxon>
        <taxon>Fungi incertae sedis</taxon>
        <taxon>Microsporidia</taxon>
        <taxon>Tubulinosematoidea</taxon>
        <taxon>Tubulinosematidae</taxon>
        <taxon>Anncaliia</taxon>
    </lineage>
</organism>
<dbReference type="AlphaFoldDB" id="A0A059F333"/>
<evidence type="ECO:0000313" key="1">
    <source>
        <dbReference type="EMBL" id="KCZ81580.1"/>
    </source>
</evidence>
<dbReference type="EMBL" id="KK365140">
    <property type="protein sequence ID" value="KCZ81580.1"/>
    <property type="molecule type" value="Genomic_DNA"/>
</dbReference>
<protein>
    <submittedName>
        <fullName evidence="1">Uncharacterized protein</fullName>
    </submittedName>
</protein>
<accession>A0A059F333</accession>
<sequence>MSIFTKFSFKIQYRYVRCQKKMMEFVLKTNFIKCYIVTSINYIFSYSIGIASSEISTLYDIPIHQIYKFLKNIQIAVYENDIRCHRRIGGLNLTVEIDESQMEKRKNNVGCIPNHKIIFGGICRENKEIFMKIIEICQGTFRKRNFCQC</sequence>
<dbReference type="HOGENOM" id="CLU_1824834_0_0_1"/>
<gene>
    <name evidence="1" type="ORF">H312_01035</name>
</gene>
<dbReference type="Proteomes" id="UP000030655">
    <property type="component" value="Unassembled WGS sequence"/>
</dbReference>
<proteinExistence type="predicted"/>
<reference evidence="1 2" key="2">
    <citation type="submission" date="2014-03" db="EMBL/GenBank/DDBJ databases">
        <title>The Genome Sequence of Anncaliia algerae insect isolate PRA339.</title>
        <authorList>
            <consortium name="The Broad Institute Genome Sequencing Platform"/>
            <consortium name="The Broad Institute Genome Sequencing Center for Infectious Disease"/>
            <person name="Cuomo C."/>
            <person name="Becnel J."/>
            <person name="Sanscrainte N."/>
            <person name="Walker B."/>
            <person name="Young S.K."/>
            <person name="Zeng Q."/>
            <person name="Gargeya S."/>
            <person name="Fitzgerald M."/>
            <person name="Haas B."/>
            <person name="Abouelleil A."/>
            <person name="Alvarado L."/>
            <person name="Arachchi H.M."/>
            <person name="Berlin A.M."/>
            <person name="Chapman S.B."/>
            <person name="Dewar J."/>
            <person name="Goldberg J."/>
            <person name="Griggs A."/>
            <person name="Gujja S."/>
            <person name="Hansen M."/>
            <person name="Howarth C."/>
            <person name="Imamovic A."/>
            <person name="Larimer J."/>
            <person name="McCowan C."/>
            <person name="Murphy C."/>
            <person name="Neiman D."/>
            <person name="Pearson M."/>
            <person name="Priest M."/>
            <person name="Roberts A."/>
            <person name="Saif S."/>
            <person name="Shea T."/>
            <person name="Sisk P."/>
            <person name="Sykes S."/>
            <person name="Wortman J."/>
            <person name="Nusbaum C."/>
            <person name="Birren B."/>
        </authorList>
    </citation>
    <scope>NUCLEOTIDE SEQUENCE [LARGE SCALE GENOMIC DNA]</scope>
    <source>
        <strain evidence="1 2">PRA339</strain>
    </source>
</reference>
<dbReference type="VEuPathDB" id="MicrosporidiaDB:H312_01035"/>
<name>A0A059F333_9MICR</name>
<evidence type="ECO:0000313" key="2">
    <source>
        <dbReference type="Proteomes" id="UP000030655"/>
    </source>
</evidence>